<dbReference type="Gene3D" id="3.40.50.1820">
    <property type="entry name" value="alpha/beta hydrolase"/>
    <property type="match status" value="1"/>
</dbReference>
<evidence type="ECO:0008006" key="5">
    <source>
        <dbReference type="Google" id="ProtNLM"/>
    </source>
</evidence>
<evidence type="ECO:0000256" key="2">
    <source>
        <dbReference type="SAM" id="SignalP"/>
    </source>
</evidence>
<feature type="region of interest" description="Disordered" evidence="1">
    <location>
        <begin position="28"/>
        <end position="137"/>
    </location>
</feature>
<name>A0A1A0WBP6_MYCPR</name>
<feature type="chain" id="PRO_5008300564" description="Alpha/beta hydrolase" evidence="2">
    <location>
        <begin position="30"/>
        <end position="583"/>
    </location>
</feature>
<feature type="signal peptide" evidence="2">
    <location>
        <begin position="1"/>
        <end position="29"/>
    </location>
</feature>
<comment type="caution">
    <text evidence="3">The sequence shown here is derived from an EMBL/GenBank/DDBJ whole genome shotgun (WGS) entry which is preliminary data.</text>
</comment>
<accession>A0A1A0WBP6</accession>
<dbReference type="InterPro" id="IPR029058">
    <property type="entry name" value="AB_hydrolase_fold"/>
</dbReference>
<dbReference type="SUPFAM" id="SSF53474">
    <property type="entry name" value="alpha/beta-Hydrolases"/>
    <property type="match status" value="1"/>
</dbReference>
<evidence type="ECO:0000256" key="1">
    <source>
        <dbReference type="SAM" id="MobiDB-lite"/>
    </source>
</evidence>
<reference evidence="4" key="1">
    <citation type="submission" date="2016-06" db="EMBL/GenBank/DDBJ databases">
        <authorList>
            <person name="Sutton G."/>
            <person name="Brinkac L."/>
            <person name="Sanka R."/>
            <person name="Adams M."/>
            <person name="Lau E."/>
            <person name="Mehaffy C."/>
            <person name="Tameris M."/>
            <person name="Hatherill M."/>
            <person name="Hanekom W."/>
            <person name="Mahomed H."/>
            <person name="Mcshane H."/>
        </authorList>
    </citation>
    <scope>NUCLEOTIDE SEQUENCE [LARGE SCALE GENOMIC DNA]</scope>
    <source>
        <strain evidence="4">852002-10433_SCH5171157</strain>
    </source>
</reference>
<evidence type="ECO:0000313" key="3">
    <source>
        <dbReference type="EMBL" id="OBB94607.1"/>
    </source>
</evidence>
<feature type="compositionally biased region" description="Low complexity" evidence="1">
    <location>
        <begin position="28"/>
        <end position="40"/>
    </location>
</feature>
<organism evidence="3 4">
    <name type="scientific">Mycolicibacterium peregrinum</name>
    <name type="common">Mycobacterium peregrinum</name>
    <dbReference type="NCBI Taxonomy" id="43304"/>
    <lineage>
        <taxon>Bacteria</taxon>
        <taxon>Bacillati</taxon>
        <taxon>Actinomycetota</taxon>
        <taxon>Actinomycetes</taxon>
        <taxon>Mycobacteriales</taxon>
        <taxon>Mycobacteriaceae</taxon>
        <taxon>Mycolicibacterium</taxon>
    </lineage>
</organism>
<protein>
    <recommendedName>
        <fullName evidence="5">Alpha/beta hydrolase</fullName>
    </recommendedName>
</protein>
<evidence type="ECO:0000313" key="4">
    <source>
        <dbReference type="Proteomes" id="UP000094008"/>
    </source>
</evidence>
<dbReference type="AlphaFoldDB" id="A0A1A0WBP6"/>
<proteinExistence type="predicted"/>
<dbReference type="OrthoDB" id="4568724at2"/>
<sequence length="583" mass="60022">MAYLGWVGAGVLTAGVSAALLAGAGTASAEADSSGDSHAGPVKTSTSSAKPDRAAPAGSRHVTPHLKRPDRLARSAAPRVRRTVEREAVRKDPIEKDAVGKAKAATPDDSESDALPAATKQTPLRPLSTQRSAARKQLRDALAPLTADLAQNDQPASDVRNPLTAISEVPKTISATAPSGVGVTGSSSAQLPDLIGSGLQSVVNAVGSALFNAVGGVIQAVDGPPTVPPGLRDSVEVSSSTLVVSPGNEVPADWYFPTHGQPDRLIYLQHGFIATGPMYSYTASYLAERTNSVVVVTTVTSNPYTAGGMWLGGDNMHQAVAELFLDPDRKALNASMTTASLKAGQESFTVPERFVLVGHSLGGGFAPGVAGYYAEGLVARRAEGQDAPNDLAGVVLLDGVPPSGSLPAAMDRLHQLEASNGNDPADYVPVYEIGAPLNAFNSTSKVNDELSAARPGTFVGVVVNGGVHMDSMLGGNPLIQAAAYLVAGIPQPQNPPAVQRLMAGWVNDMFEGNIDPVTGRCLSDCNGTYGDAGQTVDIDAGAGNATAVVIDSGTLPDESDWSALEFVPVDASFIPRSVLSRWV</sequence>
<dbReference type="RefSeq" id="WP_064880255.1">
    <property type="nucleotide sequence ID" value="NZ_LZSY01000052.1"/>
</dbReference>
<gene>
    <name evidence="3" type="ORF">A5779_19570</name>
</gene>
<keyword evidence="2" id="KW-0732">Signal</keyword>
<feature type="compositionally biased region" description="Basic and acidic residues" evidence="1">
    <location>
        <begin position="82"/>
        <end position="100"/>
    </location>
</feature>
<dbReference type="EMBL" id="LZSY01000052">
    <property type="protein sequence ID" value="OBB94607.1"/>
    <property type="molecule type" value="Genomic_DNA"/>
</dbReference>
<dbReference type="Proteomes" id="UP000094008">
    <property type="component" value="Unassembled WGS sequence"/>
</dbReference>
<feature type="compositionally biased region" description="Polar residues" evidence="1">
    <location>
        <begin position="119"/>
        <end position="132"/>
    </location>
</feature>